<dbReference type="Proteomes" id="UP000245699">
    <property type="component" value="Unassembled WGS sequence"/>
</dbReference>
<proteinExistence type="predicted"/>
<reference evidence="1 2" key="1">
    <citation type="journal article" date="2018" name="MBio">
        <title>Comparative Genomics Reveals the Core Gene Toolbox for the Fungus-Insect Symbiosis.</title>
        <authorList>
            <person name="Wang Y."/>
            <person name="Stata M."/>
            <person name="Wang W."/>
            <person name="Stajich J.E."/>
            <person name="White M.M."/>
            <person name="Moncalvo J.M."/>
        </authorList>
    </citation>
    <scope>NUCLEOTIDE SEQUENCE [LARGE SCALE GENOMIC DNA]</scope>
    <source>
        <strain evidence="1 2">AUS-77-4</strain>
    </source>
</reference>
<dbReference type="STRING" id="61424.A0A2T9YX29"/>
<organism evidence="1 2">
    <name type="scientific">Furculomyces boomerangus</name>
    <dbReference type="NCBI Taxonomy" id="61424"/>
    <lineage>
        <taxon>Eukaryota</taxon>
        <taxon>Fungi</taxon>
        <taxon>Fungi incertae sedis</taxon>
        <taxon>Zoopagomycota</taxon>
        <taxon>Kickxellomycotina</taxon>
        <taxon>Harpellomycetes</taxon>
        <taxon>Harpellales</taxon>
        <taxon>Harpellaceae</taxon>
        <taxon>Furculomyces</taxon>
    </lineage>
</organism>
<sequence>MLVDLIIFFGSLSGFYMFASEYLAQRFIETVDVIEIVKEEKGSKLSLSQLTLDLSQDFHDVYSQEYSHGLENSQTTSVSPNPYNLYARSMFSLTFSQSCNPTVLVENVNLELVRSYTGYYPIFTMLYPAQKPGTYKKYLIYTSYDISNIN</sequence>
<dbReference type="EMBL" id="MBFT01000128">
    <property type="protein sequence ID" value="PVU96879.1"/>
    <property type="molecule type" value="Genomic_DNA"/>
</dbReference>
<name>A0A2T9YX29_9FUNG</name>
<comment type="caution">
    <text evidence="1">The sequence shown here is derived from an EMBL/GenBank/DDBJ whole genome shotgun (WGS) entry which is preliminary data.</text>
</comment>
<protein>
    <submittedName>
        <fullName evidence="1">Uncharacterized protein</fullName>
    </submittedName>
</protein>
<accession>A0A2T9YX29</accession>
<gene>
    <name evidence="1" type="ORF">BB559_002221</name>
</gene>
<dbReference type="AlphaFoldDB" id="A0A2T9YX29"/>
<keyword evidence="2" id="KW-1185">Reference proteome</keyword>
<evidence type="ECO:0000313" key="1">
    <source>
        <dbReference type="EMBL" id="PVU96879.1"/>
    </source>
</evidence>
<evidence type="ECO:0000313" key="2">
    <source>
        <dbReference type="Proteomes" id="UP000245699"/>
    </source>
</evidence>